<feature type="compositionally biased region" description="Polar residues" evidence="3">
    <location>
        <begin position="116"/>
        <end position="129"/>
    </location>
</feature>
<comment type="caution">
    <text evidence="4">The sequence shown here is derived from an EMBL/GenBank/DDBJ whole genome shotgun (WGS) entry which is preliminary data.</text>
</comment>
<dbReference type="GO" id="GO:0005739">
    <property type="term" value="C:mitochondrion"/>
    <property type="evidence" value="ECO:0007669"/>
    <property type="project" value="UniProtKB-SubCell"/>
</dbReference>
<reference evidence="4 5" key="1">
    <citation type="submission" date="2018-11" db="EMBL/GenBank/DDBJ databases">
        <title>Genome sequence of Saitozyma podzolica DSM 27192.</title>
        <authorList>
            <person name="Aliyu H."/>
            <person name="Gorte O."/>
            <person name="Ochsenreither K."/>
        </authorList>
    </citation>
    <scope>NUCLEOTIDE SEQUENCE [LARGE SCALE GENOMIC DNA]</scope>
    <source>
        <strain evidence="4 5">DSM 27192</strain>
    </source>
</reference>
<gene>
    <name evidence="4" type="ORF">EHS25_000076</name>
</gene>
<protein>
    <recommendedName>
        <fullName evidence="6">Succinate dehydrogenase assembly factor 1, mitochondrial</fullName>
    </recommendedName>
</protein>
<dbReference type="CDD" id="cd20268">
    <property type="entry name" value="Complex1_LYR_SDHAF1_LYRM8"/>
    <property type="match status" value="1"/>
</dbReference>
<name>A0A427YVG1_9TREE</name>
<evidence type="ECO:0000313" key="5">
    <source>
        <dbReference type="Proteomes" id="UP000279259"/>
    </source>
</evidence>
<evidence type="ECO:0008006" key="6">
    <source>
        <dbReference type="Google" id="ProtNLM"/>
    </source>
</evidence>
<dbReference type="Proteomes" id="UP000279259">
    <property type="component" value="Unassembled WGS sequence"/>
</dbReference>
<feature type="compositionally biased region" description="Basic and acidic residues" evidence="3">
    <location>
        <begin position="159"/>
        <end position="185"/>
    </location>
</feature>
<dbReference type="OrthoDB" id="273010at2759"/>
<evidence type="ECO:0000256" key="3">
    <source>
        <dbReference type="SAM" id="MobiDB-lite"/>
    </source>
</evidence>
<dbReference type="STRING" id="1890683.A0A427YVG1"/>
<feature type="compositionally biased region" description="Low complexity" evidence="3">
    <location>
        <begin position="95"/>
        <end position="107"/>
    </location>
</feature>
<sequence length="195" mass="21191">MARSGLQQDVINMYRQGVRNAMSKPREARPAFLLHMRYNFRNPALGPRDFSAIEHQLRRMSRTLEMLSEPSVTRLAVSDDMHHWWAGEVSAVQSQASSSPSASAEPGPSRPAVVSATPQSTRDASQGTSRVVGAAEGPGLQTDQAADVIAQGSRAGLGQDREPHHRAGHEPGCVRKEENEDRDQWHGTLPGHGGT</sequence>
<evidence type="ECO:0000256" key="2">
    <source>
        <dbReference type="ARBA" id="ARBA00023128"/>
    </source>
</evidence>
<accession>A0A427YVG1</accession>
<dbReference type="InterPro" id="IPR045295">
    <property type="entry name" value="Complex1_LYR_SDHAF1_LYRM8"/>
</dbReference>
<proteinExistence type="predicted"/>
<feature type="region of interest" description="Disordered" evidence="3">
    <location>
        <begin position="95"/>
        <end position="195"/>
    </location>
</feature>
<evidence type="ECO:0000313" key="4">
    <source>
        <dbReference type="EMBL" id="RSH94991.1"/>
    </source>
</evidence>
<evidence type="ECO:0000256" key="1">
    <source>
        <dbReference type="ARBA" id="ARBA00004173"/>
    </source>
</evidence>
<dbReference type="AlphaFoldDB" id="A0A427YVG1"/>
<keyword evidence="5" id="KW-1185">Reference proteome</keyword>
<comment type="subcellular location">
    <subcellularLocation>
        <location evidence="1">Mitochondrion</location>
    </subcellularLocation>
</comment>
<dbReference type="EMBL" id="RSCD01000001">
    <property type="protein sequence ID" value="RSH94991.1"/>
    <property type="molecule type" value="Genomic_DNA"/>
</dbReference>
<organism evidence="4 5">
    <name type="scientific">Saitozyma podzolica</name>
    <dbReference type="NCBI Taxonomy" id="1890683"/>
    <lineage>
        <taxon>Eukaryota</taxon>
        <taxon>Fungi</taxon>
        <taxon>Dikarya</taxon>
        <taxon>Basidiomycota</taxon>
        <taxon>Agaricomycotina</taxon>
        <taxon>Tremellomycetes</taxon>
        <taxon>Tremellales</taxon>
        <taxon>Trimorphomycetaceae</taxon>
        <taxon>Saitozyma</taxon>
    </lineage>
</organism>
<dbReference type="GO" id="GO:0034553">
    <property type="term" value="P:mitochondrial respiratory chain complex II assembly"/>
    <property type="evidence" value="ECO:0007669"/>
    <property type="project" value="InterPro"/>
</dbReference>
<keyword evidence="2" id="KW-0496">Mitochondrion</keyword>